<keyword evidence="1" id="KW-1133">Transmembrane helix</keyword>
<dbReference type="RefSeq" id="WP_343913803.1">
    <property type="nucleotide sequence ID" value="NZ_BAAAGE010000003.1"/>
</dbReference>
<protein>
    <submittedName>
        <fullName evidence="2">Uncharacterized protein</fullName>
    </submittedName>
</protein>
<organism evidence="2 3">
    <name type="scientific">Aquimarina litoralis</name>
    <dbReference type="NCBI Taxonomy" id="584605"/>
    <lineage>
        <taxon>Bacteria</taxon>
        <taxon>Pseudomonadati</taxon>
        <taxon>Bacteroidota</taxon>
        <taxon>Flavobacteriia</taxon>
        <taxon>Flavobacteriales</taxon>
        <taxon>Flavobacteriaceae</taxon>
        <taxon>Aquimarina</taxon>
    </lineage>
</organism>
<evidence type="ECO:0000313" key="2">
    <source>
        <dbReference type="EMBL" id="GAA0728491.1"/>
    </source>
</evidence>
<gene>
    <name evidence="2" type="ORF">GCM10009430_37710</name>
</gene>
<evidence type="ECO:0000256" key="1">
    <source>
        <dbReference type="SAM" id="Phobius"/>
    </source>
</evidence>
<feature type="transmembrane region" description="Helical" evidence="1">
    <location>
        <begin position="60"/>
        <end position="78"/>
    </location>
</feature>
<reference evidence="2 3" key="1">
    <citation type="journal article" date="2019" name="Int. J. Syst. Evol. Microbiol.">
        <title>The Global Catalogue of Microorganisms (GCM) 10K type strain sequencing project: providing services to taxonomists for standard genome sequencing and annotation.</title>
        <authorList>
            <consortium name="The Broad Institute Genomics Platform"/>
            <consortium name="The Broad Institute Genome Sequencing Center for Infectious Disease"/>
            <person name="Wu L."/>
            <person name="Ma J."/>
        </authorList>
    </citation>
    <scope>NUCLEOTIDE SEQUENCE [LARGE SCALE GENOMIC DNA]</scope>
    <source>
        <strain evidence="2 3">JCM 15974</strain>
    </source>
</reference>
<sequence>MNEKQIGKIITERKLASDNLDDKWGKIWGYFPALCLILAFGIPLLPFIDNKMTWNPMINWIGLLIGILLFILTYYWFITERNLNQILTNLPLKLNKEILSKVLLELNTDEQISKNYIVGYLPTLFKQKSHKIIVIATDNMIYFNIRCMANDPIINVRLPYSFGIQSFYELKFRRKIKDYVQHHI</sequence>
<dbReference type="EMBL" id="BAAAGE010000003">
    <property type="protein sequence ID" value="GAA0728491.1"/>
    <property type="molecule type" value="Genomic_DNA"/>
</dbReference>
<feature type="transmembrane region" description="Helical" evidence="1">
    <location>
        <begin position="27"/>
        <end position="48"/>
    </location>
</feature>
<proteinExistence type="predicted"/>
<keyword evidence="1" id="KW-0472">Membrane</keyword>
<accession>A0ABN1J4I0</accession>
<evidence type="ECO:0000313" key="3">
    <source>
        <dbReference type="Proteomes" id="UP001501758"/>
    </source>
</evidence>
<dbReference type="Proteomes" id="UP001501758">
    <property type="component" value="Unassembled WGS sequence"/>
</dbReference>
<keyword evidence="3" id="KW-1185">Reference proteome</keyword>
<comment type="caution">
    <text evidence="2">The sequence shown here is derived from an EMBL/GenBank/DDBJ whole genome shotgun (WGS) entry which is preliminary data.</text>
</comment>
<name>A0ABN1J4I0_9FLAO</name>
<keyword evidence="1" id="KW-0812">Transmembrane</keyword>